<feature type="transmembrane region" description="Helical" evidence="6">
    <location>
        <begin position="75"/>
        <end position="92"/>
    </location>
</feature>
<reference evidence="7 8" key="1">
    <citation type="submission" date="2019-11" db="EMBL/GenBank/DDBJ databases">
        <authorList>
            <person name="Zhang X.Y."/>
        </authorList>
    </citation>
    <scope>NUCLEOTIDE SEQUENCE [LARGE SCALE GENOMIC DNA]</scope>
    <source>
        <strain evidence="7 8">C176</strain>
    </source>
</reference>
<dbReference type="EMBL" id="WJPP01000003">
    <property type="protein sequence ID" value="MRH78414.1"/>
    <property type="molecule type" value="Genomic_DNA"/>
</dbReference>
<dbReference type="RefSeq" id="WP_153719457.1">
    <property type="nucleotide sequence ID" value="NZ_WJPP01000003.1"/>
</dbReference>
<sequence length="119" mass="12667">MLRQVALKVVRIQLLIGLVSSGVWVWAGGLEAGLAALVGLGISVLMTGYVALRWSLSSDPREPQAMLGGFYRAQVMKLLLGTGLIFIGVYVFRDQAAALVTTLALTLSAYGFVLLGKID</sequence>
<keyword evidence="5 6" id="KW-0472">Membrane</keyword>
<evidence type="ECO:0000256" key="5">
    <source>
        <dbReference type="ARBA" id="ARBA00023136"/>
    </source>
</evidence>
<evidence type="ECO:0000313" key="7">
    <source>
        <dbReference type="EMBL" id="MRH78414.1"/>
    </source>
</evidence>
<keyword evidence="2" id="KW-1003">Cell membrane</keyword>
<evidence type="ECO:0000256" key="1">
    <source>
        <dbReference type="ARBA" id="ARBA00004651"/>
    </source>
</evidence>
<keyword evidence="8" id="KW-1185">Reference proteome</keyword>
<feature type="transmembrane region" description="Helical" evidence="6">
    <location>
        <begin position="98"/>
        <end position="116"/>
    </location>
</feature>
<protein>
    <recommendedName>
        <fullName evidence="9">ATP synthase subunit I</fullName>
    </recommendedName>
</protein>
<keyword evidence="4 6" id="KW-1133">Transmembrane helix</keyword>
<feature type="transmembrane region" description="Helical" evidence="6">
    <location>
        <begin position="9"/>
        <end position="27"/>
    </location>
</feature>
<evidence type="ECO:0000256" key="2">
    <source>
        <dbReference type="ARBA" id="ARBA00022475"/>
    </source>
</evidence>
<evidence type="ECO:0008006" key="9">
    <source>
        <dbReference type="Google" id="ProtNLM"/>
    </source>
</evidence>
<comment type="subcellular location">
    <subcellularLocation>
        <location evidence="1">Cell membrane</location>
        <topology evidence="1">Multi-pass membrane protein</topology>
    </subcellularLocation>
</comment>
<dbReference type="Proteomes" id="UP000433788">
    <property type="component" value="Unassembled WGS sequence"/>
</dbReference>
<dbReference type="InterPro" id="IPR005598">
    <property type="entry name" value="ATP_synth_I"/>
</dbReference>
<evidence type="ECO:0000256" key="6">
    <source>
        <dbReference type="SAM" id="Phobius"/>
    </source>
</evidence>
<gene>
    <name evidence="7" type="ORF">GH984_06805</name>
</gene>
<proteinExistence type="predicted"/>
<dbReference type="Pfam" id="PF03899">
    <property type="entry name" value="ATP-synt_I"/>
    <property type="match status" value="1"/>
</dbReference>
<dbReference type="AlphaFoldDB" id="A0A6N7R0E8"/>
<accession>A0A6N7R0E8</accession>
<comment type="caution">
    <text evidence="7">The sequence shown here is derived from an EMBL/GenBank/DDBJ whole genome shotgun (WGS) entry which is preliminary data.</text>
</comment>
<evidence type="ECO:0000256" key="3">
    <source>
        <dbReference type="ARBA" id="ARBA00022692"/>
    </source>
</evidence>
<evidence type="ECO:0000256" key="4">
    <source>
        <dbReference type="ARBA" id="ARBA00022989"/>
    </source>
</evidence>
<dbReference type="GO" id="GO:0005886">
    <property type="term" value="C:plasma membrane"/>
    <property type="evidence" value="ECO:0007669"/>
    <property type="project" value="UniProtKB-SubCell"/>
</dbReference>
<evidence type="ECO:0000313" key="8">
    <source>
        <dbReference type="Proteomes" id="UP000433788"/>
    </source>
</evidence>
<keyword evidence="3 6" id="KW-0812">Transmembrane</keyword>
<organism evidence="7 8">
    <name type="scientific">Spiribacter salilacus</name>
    <dbReference type="NCBI Taxonomy" id="2664894"/>
    <lineage>
        <taxon>Bacteria</taxon>
        <taxon>Pseudomonadati</taxon>
        <taxon>Pseudomonadota</taxon>
        <taxon>Gammaproteobacteria</taxon>
        <taxon>Chromatiales</taxon>
        <taxon>Ectothiorhodospiraceae</taxon>
        <taxon>Spiribacter</taxon>
    </lineage>
</organism>
<name>A0A6N7R0E8_9GAMM</name>
<feature type="transmembrane region" description="Helical" evidence="6">
    <location>
        <begin position="33"/>
        <end position="54"/>
    </location>
</feature>